<dbReference type="PANTHER" id="PTHR31672:SF13">
    <property type="entry name" value="F-BOX PROTEIN CPR30-LIKE"/>
    <property type="match status" value="1"/>
</dbReference>
<sequence length="317" mass="35979">MEGNNKRTSWEMVMSCVTRRRRRTRRLLFASGEMLENLKFPYSQGDYPFEPMSVLLGCQCGIVCVYVDVSDLPAANKKFDIYLWNPATKHSKLIPPHTIHKSLPETPSIGLGFDHIDLDFKVLKVLKRPSSAEVYFSNRNAWRKIEPKPIDVPFNVGFHVCLHGFLLTVGHKGMMAFDLNKEVFICNIENPAGPTDGRITEFNDSISVSAYAKFDDKVNLWTLDSEACLQGGGVKVSWTKILSVHVGLPLDWVAGLLNSVDFILVDRDGEWFFYNFKNEDARNLQDPPYFGGSEIFKYTKGLFSFEGSKRVKWTASS</sequence>
<organism evidence="2 3">
    <name type="scientific">Heracleum sosnowskyi</name>
    <dbReference type="NCBI Taxonomy" id="360622"/>
    <lineage>
        <taxon>Eukaryota</taxon>
        <taxon>Viridiplantae</taxon>
        <taxon>Streptophyta</taxon>
        <taxon>Embryophyta</taxon>
        <taxon>Tracheophyta</taxon>
        <taxon>Spermatophyta</taxon>
        <taxon>Magnoliopsida</taxon>
        <taxon>eudicotyledons</taxon>
        <taxon>Gunneridae</taxon>
        <taxon>Pentapetalae</taxon>
        <taxon>asterids</taxon>
        <taxon>campanulids</taxon>
        <taxon>Apiales</taxon>
        <taxon>Apiaceae</taxon>
        <taxon>Apioideae</taxon>
        <taxon>apioid superclade</taxon>
        <taxon>Tordylieae</taxon>
        <taxon>Tordyliinae</taxon>
        <taxon>Heracleum</taxon>
    </lineage>
</organism>
<dbReference type="InterPro" id="IPR013187">
    <property type="entry name" value="F-box-assoc_dom_typ3"/>
</dbReference>
<accession>A0AAD8N6Z1</accession>
<protein>
    <submittedName>
        <fullName evidence="2">F-box domain-containing protein</fullName>
    </submittedName>
</protein>
<comment type="caution">
    <text evidence="2">The sequence shown here is derived from an EMBL/GenBank/DDBJ whole genome shotgun (WGS) entry which is preliminary data.</text>
</comment>
<dbReference type="PANTHER" id="PTHR31672">
    <property type="entry name" value="BNACNNG10540D PROTEIN"/>
    <property type="match status" value="1"/>
</dbReference>
<dbReference type="AlphaFoldDB" id="A0AAD8N6Z1"/>
<name>A0AAD8N6Z1_9APIA</name>
<dbReference type="NCBIfam" id="TIGR01640">
    <property type="entry name" value="F_box_assoc_1"/>
    <property type="match status" value="1"/>
</dbReference>
<dbReference type="EMBL" id="JAUIZM010000002">
    <property type="protein sequence ID" value="KAK1398267.1"/>
    <property type="molecule type" value="Genomic_DNA"/>
</dbReference>
<dbReference type="Proteomes" id="UP001237642">
    <property type="component" value="Unassembled WGS sequence"/>
</dbReference>
<dbReference type="InterPro" id="IPR050796">
    <property type="entry name" value="SCF_F-box_component"/>
</dbReference>
<gene>
    <name evidence="2" type="ORF">POM88_008130</name>
</gene>
<keyword evidence="3" id="KW-1185">Reference proteome</keyword>
<evidence type="ECO:0000313" key="3">
    <source>
        <dbReference type="Proteomes" id="UP001237642"/>
    </source>
</evidence>
<evidence type="ECO:0000313" key="2">
    <source>
        <dbReference type="EMBL" id="KAK1398267.1"/>
    </source>
</evidence>
<reference evidence="2" key="2">
    <citation type="submission" date="2023-05" db="EMBL/GenBank/DDBJ databases">
        <authorList>
            <person name="Schelkunov M.I."/>
        </authorList>
    </citation>
    <scope>NUCLEOTIDE SEQUENCE</scope>
    <source>
        <strain evidence="2">Hsosn_3</strain>
        <tissue evidence="2">Leaf</tissue>
    </source>
</reference>
<dbReference type="Pfam" id="PF08268">
    <property type="entry name" value="FBA_3"/>
    <property type="match status" value="1"/>
</dbReference>
<proteinExistence type="predicted"/>
<dbReference type="InterPro" id="IPR017451">
    <property type="entry name" value="F-box-assoc_interact_dom"/>
</dbReference>
<feature type="domain" description="F-box associated beta-propeller type 3" evidence="1">
    <location>
        <begin position="57"/>
        <end position="225"/>
    </location>
</feature>
<reference evidence="2" key="1">
    <citation type="submission" date="2023-02" db="EMBL/GenBank/DDBJ databases">
        <title>Genome of toxic invasive species Heracleum sosnowskyi carries increased number of genes despite the absence of recent whole-genome duplications.</title>
        <authorList>
            <person name="Schelkunov M."/>
            <person name="Shtratnikova V."/>
            <person name="Makarenko M."/>
            <person name="Klepikova A."/>
            <person name="Omelchenko D."/>
            <person name="Novikova G."/>
            <person name="Obukhova E."/>
            <person name="Bogdanov V."/>
            <person name="Penin A."/>
            <person name="Logacheva M."/>
        </authorList>
    </citation>
    <scope>NUCLEOTIDE SEQUENCE</scope>
    <source>
        <strain evidence="2">Hsosn_3</strain>
        <tissue evidence="2">Leaf</tissue>
    </source>
</reference>
<evidence type="ECO:0000259" key="1">
    <source>
        <dbReference type="Pfam" id="PF08268"/>
    </source>
</evidence>